<dbReference type="AlphaFoldDB" id="A0A5Q4YTB1"/>
<sequence>MRLITQHHLRCLAPCRNYCAQLTTKKFPHRLGFPRHVALNAHAWHEGPGICLESSEISRRRDRLIAQLLVGEPHS</sequence>
<evidence type="ECO:0000313" key="1">
    <source>
        <dbReference type="EMBL" id="VVD28839.1"/>
    </source>
</evidence>
<protein>
    <submittedName>
        <fullName evidence="1">Uncharacterized protein</fullName>
    </submittedName>
</protein>
<name>A0A5Q4YTB1_9BURK</name>
<dbReference type="KEGG" id="pdio:PDMSB3_2383"/>
<evidence type="ECO:0000313" key="2">
    <source>
        <dbReference type="Proteomes" id="UP000325811"/>
    </source>
</evidence>
<reference evidence="1 2" key="1">
    <citation type="submission" date="2019-08" db="EMBL/GenBank/DDBJ databases">
        <authorList>
            <person name="Herpell B J."/>
        </authorList>
    </citation>
    <scope>NUCLEOTIDE SEQUENCE [LARGE SCALE GENOMIC DNA]</scope>
    <source>
        <strain evidence="2">Msb3</strain>
    </source>
</reference>
<organism evidence="1 2">
    <name type="scientific">Paraburkholderia dioscoreae</name>
    <dbReference type="NCBI Taxonomy" id="2604047"/>
    <lineage>
        <taxon>Bacteria</taxon>
        <taxon>Pseudomonadati</taxon>
        <taxon>Pseudomonadota</taxon>
        <taxon>Betaproteobacteria</taxon>
        <taxon>Burkholderiales</taxon>
        <taxon>Burkholderiaceae</taxon>
        <taxon>Paraburkholderia</taxon>
    </lineage>
</organism>
<dbReference type="Proteomes" id="UP000325811">
    <property type="component" value="Chromosome I"/>
</dbReference>
<dbReference type="EMBL" id="LR699553">
    <property type="protein sequence ID" value="VVD28839.1"/>
    <property type="molecule type" value="Genomic_DNA"/>
</dbReference>
<accession>A0A5Q4YTB1</accession>
<keyword evidence="2" id="KW-1185">Reference proteome</keyword>
<proteinExistence type="predicted"/>
<gene>
    <name evidence="1" type="ORF">PDMSB3_2383</name>
</gene>